<evidence type="ECO:0000256" key="4">
    <source>
        <dbReference type="ARBA" id="ARBA00022989"/>
    </source>
</evidence>
<feature type="transmembrane region" description="Helical" evidence="10">
    <location>
        <begin position="46"/>
        <end position="66"/>
    </location>
</feature>
<dbReference type="Gene3D" id="1.20.1070.10">
    <property type="entry name" value="Rhodopsin 7-helix transmembrane proteins"/>
    <property type="match status" value="1"/>
</dbReference>
<gene>
    <name evidence="12" type="ORF">NEMVEDRAFT_v1g81405</name>
</gene>
<keyword evidence="6 10" id="KW-0472">Membrane</keyword>
<dbReference type="SUPFAM" id="SSF81321">
    <property type="entry name" value="Family A G protein-coupled receptor-like"/>
    <property type="match status" value="1"/>
</dbReference>
<keyword evidence="3 10" id="KW-0812">Transmembrane</keyword>
<dbReference type="EMBL" id="DS469510">
    <property type="protein sequence ID" value="EDO49137.1"/>
    <property type="molecule type" value="Genomic_DNA"/>
</dbReference>
<dbReference type="InParanoid" id="A7RGZ7"/>
<evidence type="ECO:0000259" key="11">
    <source>
        <dbReference type="PROSITE" id="PS50262"/>
    </source>
</evidence>
<evidence type="ECO:0000256" key="6">
    <source>
        <dbReference type="ARBA" id="ARBA00023136"/>
    </source>
</evidence>
<dbReference type="GO" id="GO:0004993">
    <property type="term" value="F:G protein-coupled serotonin receptor activity"/>
    <property type="evidence" value="ECO:0007669"/>
    <property type="project" value="UniProtKB-ARBA"/>
</dbReference>
<comment type="subcellular location">
    <subcellularLocation>
        <location evidence="1">Cell membrane</location>
        <topology evidence="1">Multi-pass membrane protein</topology>
    </subcellularLocation>
</comment>
<dbReference type="PhylomeDB" id="A7RGZ7"/>
<dbReference type="PANTHER" id="PTHR24248:SF199">
    <property type="entry name" value="IP13425P-RELATED"/>
    <property type="match status" value="1"/>
</dbReference>
<keyword evidence="7" id="KW-1015">Disulfide bond</keyword>
<dbReference type="Proteomes" id="UP000001593">
    <property type="component" value="Unassembled WGS sequence"/>
</dbReference>
<evidence type="ECO:0000256" key="10">
    <source>
        <dbReference type="SAM" id="Phobius"/>
    </source>
</evidence>
<protein>
    <recommendedName>
        <fullName evidence="11">G-protein coupled receptors family 1 profile domain-containing protein</fullName>
    </recommendedName>
</protein>
<dbReference type="InterPro" id="IPR017452">
    <property type="entry name" value="GPCR_Rhodpsn_7TM"/>
</dbReference>
<evidence type="ECO:0000256" key="3">
    <source>
        <dbReference type="ARBA" id="ARBA00022692"/>
    </source>
</evidence>
<accession>A7RGZ7</accession>
<keyword evidence="5" id="KW-0297">G-protein coupled receptor</keyword>
<keyword evidence="8" id="KW-0675">Receptor</keyword>
<keyword evidence="2" id="KW-1003">Cell membrane</keyword>
<evidence type="ECO:0000313" key="12">
    <source>
        <dbReference type="EMBL" id="EDO49137.1"/>
    </source>
</evidence>
<feature type="transmembrane region" description="Helical" evidence="10">
    <location>
        <begin position="12"/>
        <end position="34"/>
    </location>
</feature>
<dbReference type="PANTHER" id="PTHR24248">
    <property type="entry name" value="ADRENERGIC RECEPTOR-RELATED G-PROTEIN COUPLED RECEPTOR"/>
    <property type="match status" value="1"/>
</dbReference>
<evidence type="ECO:0000256" key="2">
    <source>
        <dbReference type="ARBA" id="ARBA00022475"/>
    </source>
</evidence>
<keyword evidence="13" id="KW-1185">Reference proteome</keyword>
<sequence>MENTPFRMNFMGSVVVVICVIAWLGNGLVCMSVYKNRQLRNPTNLLIVSLAVSDLLMSLCVLPLSAASMF</sequence>
<name>A7RGZ7_NEMVE</name>
<evidence type="ECO:0000256" key="8">
    <source>
        <dbReference type="ARBA" id="ARBA00023170"/>
    </source>
</evidence>
<reference evidence="12 13" key="1">
    <citation type="journal article" date="2007" name="Science">
        <title>Sea anemone genome reveals ancestral eumetazoan gene repertoire and genomic organization.</title>
        <authorList>
            <person name="Putnam N.H."/>
            <person name="Srivastava M."/>
            <person name="Hellsten U."/>
            <person name="Dirks B."/>
            <person name="Chapman J."/>
            <person name="Salamov A."/>
            <person name="Terry A."/>
            <person name="Shapiro H."/>
            <person name="Lindquist E."/>
            <person name="Kapitonov V.V."/>
            <person name="Jurka J."/>
            <person name="Genikhovich G."/>
            <person name="Grigoriev I.V."/>
            <person name="Lucas S.M."/>
            <person name="Steele R.E."/>
            <person name="Finnerty J.R."/>
            <person name="Technau U."/>
            <person name="Martindale M.Q."/>
            <person name="Rokhsar D.S."/>
        </authorList>
    </citation>
    <scope>NUCLEOTIDE SEQUENCE [LARGE SCALE GENOMIC DNA]</scope>
    <source>
        <strain evidence="13">CH2 X CH6</strain>
    </source>
</reference>
<dbReference type="AlphaFoldDB" id="A7RGZ7"/>
<evidence type="ECO:0000313" key="13">
    <source>
        <dbReference type="Proteomes" id="UP000001593"/>
    </source>
</evidence>
<dbReference type="PRINTS" id="PR00237">
    <property type="entry name" value="GPCRRHODOPSN"/>
</dbReference>
<dbReference type="PROSITE" id="PS50262">
    <property type="entry name" value="G_PROTEIN_RECEP_F1_2"/>
    <property type="match status" value="1"/>
</dbReference>
<evidence type="ECO:0000256" key="9">
    <source>
        <dbReference type="ARBA" id="ARBA00023224"/>
    </source>
</evidence>
<evidence type="ECO:0000256" key="7">
    <source>
        <dbReference type="ARBA" id="ARBA00023157"/>
    </source>
</evidence>
<feature type="domain" description="G-protein coupled receptors family 1 profile" evidence="11">
    <location>
        <begin position="25"/>
        <end position="70"/>
    </location>
</feature>
<dbReference type="GO" id="GO:0005886">
    <property type="term" value="C:plasma membrane"/>
    <property type="evidence" value="ECO:0007669"/>
    <property type="project" value="UniProtKB-SubCell"/>
</dbReference>
<keyword evidence="4 10" id="KW-1133">Transmembrane helix</keyword>
<dbReference type="Pfam" id="PF00001">
    <property type="entry name" value="7tm_1"/>
    <property type="match status" value="1"/>
</dbReference>
<feature type="non-terminal residue" evidence="12">
    <location>
        <position position="70"/>
    </location>
</feature>
<keyword evidence="9" id="KW-0807">Transducer</keyword>
<evidence type="ECO:0000256" key="1">
    <source>
        <dbReference type="ARBA" id="ARBA00004651"/>
    </source>
</evidence>
<dbReference type="HOGENOM" id="CLU_203584_0_0_1"/>
<organism evidence="12 13">
    <name type="scientific">Nematostella vectensis</name>
    <name type="common">Starlet sea anemone</name>
    <dbReference type="NCBI Taxonomy" id="45351"/>
    <lineage>
        <taxon>Eukaryota</taxon>
        <taxon>Metazoa</taxon>
        <taxon>Cnidaria</taxon>
        <taxon>Anthozoa</taxon>
        <taxon>Hexacorallia</taxon>
        <taxon>Actiniaria</taxon>
        <taxon>Edwardsiidae</taxon>
        <taxon>Nematostella</taxon>
    </lineage>
</organism>
<proteinExistence type="predicted"/>
<dbReference type="InterPro" id="IPR000276">
    <property type="entry name" value="GPCR_Rhodpsn"/>
</dbReference>
<evidence type="ECO:0000256" key="5">
    <source>
        <dbReference type="ARBA" id="ARBA00023040"/>
    </source>
</evidence>